<evidence type="ECO:0000313" key="10">
    <source>
        <dbReference type="Proteomes" id="UP000650467"/>
    </source>
</evidence>
<comment type="subcellular location">
    <subcellularLocation>
        <location evidence="1">Cell membrane</location>
        <topology evidence="1">Multi-pass membrane protein</topology>
    </subcellularLocation>
</comment>
<reference evidence="9" key="1">
    <citation type="journal article" date="2020" name="bioRxiv">
        <title>Comparative genomics of Chlamydomonas.</title>
        <authorList>
            <person name="Craig R.J."/>
            <person name="Hasan A.R."/>
            <person name="Ness R.W."/>
            <person name="Keightley P.D."/>
        </authorList>
    </citation>
    <scope>NUCLEOTIDE SEQUENCE</scope>
    <source>
        <strain evidence="9">SAG 7.73</strain>
    </source>
</reference>
<dbReference type="PANTHER" id="PTHR43266">
    <property type="entry name" value="MACROLIDE-EFFLUX PROTEIN"/>
    <property type="match status" value="1"/>
</dbReference>
<evidence type="ECO:0000313" key="9">
    <source>
        <dbReference type="EMBL" id="KAG2428988.1"/>
    </source>
</evidence>
<dbReference type="AlphaFoldDB" id="A0A835SSS0"/>
<keyword evidence="3" id="KW-1003">Cell membrane</keyword>
<feature type="transmembrane region" description="Helical" evidence="8">
    <location>
        <begin position="402"/>
        <end position="419"/>
    </location>
</feature>
<feature type="region of interest" description="Disordered" evidence="7">
    <location>
        <begin position="208"/>
        <end position="245"/>
    </location>
</feature>
<name>A0A835SSS0_CHLIN</name>
<proteinExistence type="predicted"/>
<keyword evidence="4 8" id="KW-0812">Transmembrane</keyword>
<feature type="transmembrane region" description="Helical" evidence="8">
    <location>
        <begin position="341"/>
        <end position="362"/>
    </location>
</feature>
<feature type="transmembrane region" description="Helical" evidence="8">
    <location>
        <begin position="464"/>
        <end position="481"/>
    </location>
</feature>
<dbReference type="Proteomes" id="UP000650467">
    <property type="component" value="Unassembled WGS sequence"/>
</dbReference>
<keyword evidence="2" id="KW-0813">Transport</keyword>
<feature type="region of interest" description="Disordered" evidence="7">
    <location>
        <begin position="495"/>
        <end position="546"/>
    </location>
</feature>
<feature type="transmembrane region" description="Helical" evidence="8">
    <location>
        <begin position="114"/>
        <end position="130"/>
    </location>
</feature>
<dbReference type="InterPro" id="IPR036259">
    <property type="entry name" value="MFS_trans_sf"/>
</dbReference>
<dbReference type="EMBL" id="JAEHOC010000032">
    <property type="protein sequence ID" value="KAG2428988.1"/>
    <property type="molecule type" value="Genomic_DNA"/>
</dbReference>
<gene>
    <name evidence="9" type="ORF">HXX76_011232</name>
</gene>
<dbReference type="OrthoDB" id="46230at2759"/>
<comment type="caution">
    <text evidence="9">The sequence shown here is derived from an EMBL/GenBank/DDBJ whole genome shotgun (WGS) entry which is preliminary data.</text>
</comment>
<evidence type="ECO:0000256" key="6">
    <source>
        <dbReference type="ARBA" id="ARBA00023136"/>
    </source>
</evidence>
<feature type="transmembrane region" description="Helical" evidence="8">
    <location>
        <begin position="374"/>
        <end position="396"/>
    </location>
</feature>
<evidence type="ECO:0000256" key="2">
    <source>
        <dbReference type="ARBA" id="ARBA00022448"/>
    </source>
</evidence>
<evidence type="ECO:0000256" key="4">
    <source>
        <dbReference type="ARBA" id="ARBA00022692"/>
    </source>
</evidence>
<dbReference type="Gene3D" id="1.20.1250.20">
    <property type="entry name" value="MFS general substrate transporter like domains"/>
    <property type="match status" value="2"/>
</dbReference>
<dbReference type="PANTHER" id="PTHR43266:SF2">
    <property type="entry name" value="MAJOR FACILITATOR SUPERFAMILY (MFS) PROFILE DOMAIN-CONTAINING PROTEIN"/>
    <property type="match status" value="1"/>
</dbReference>
<evidence type="ECO:0000256" key="5">
    <source>
        <dbReference type="ARBA" id="ARBA00022989"/>
    </source>
</evidence>
<organism evidence="9 10">
    <name type="scientific">Chlamydomonas incerta</name>
    <dbReference type="NCBI Taxonomy" id="51695"/>
    <lineage>
        <taxon>Eukaryota</taxon>
        <taxon>Viridiplantae</taxon>
        <taxon>Chlorophyta</taxon>
        <taxon>core chlorophytes</taxon>
        <taxon>Chlorophyceae</taxon>
        <taxon>CS clade</taxon>
        <taxon>Chlamydomonadales</taxon>
        <taxon>Chlamydomonadaceae</taxon>
        <taxon>Chlamydomonas</taxon>
    </lineage>
</organism>
<keyword evidence="5 8" id="KW-1133">Transmembrane helix</keyword>
<feature type="transmembrane region" description="Helical" evidence="8">
    <location>
        <begin position="180"/>
        <end position="201"/>
    </location>
</feature>
<evidence type="ECO:0000256" key="3">
    <source>
        <dbReference type="ARBA" id="ARBA00022475"/>
    </source>
</evidence>
<feature type="compositionally biased region" description="Low complexity" evidence="7">
    <location>
        <begin position="226"/>
        <end position="245"/>
    </location>
</feature>
<keyword evidence="6 8" id="KW-0472">Membrane</keyword>
<keyword evidence="10" id="KW-1185">Reference proteome</keyword>
<feature type="transmembrane region" description="Helical" evidence="8">
    <location>
        <begin position="150"/>
        <end position="168"/>
    </location>
</feature>
<evidence type="ECO:0000256" key="8">
    <source>
        <dbReference type="SAM" id="Phobius"/>
    </source>
</evidence>
<evidence type="ECO:0000256" key="7">
    <source>
        <dbReference type="SAM" id="MobiDB-lite"/>
    </source>
</evidence>
<dbReference type="GO" id="GO:0005886">
    <property type="term" value="C:plasma membrane"/>
    <property type="evidence" value="ECO:0007669"/>
    <property type="project" value="UniProtKB-SubCell"/>
</dbReference>
<dbReference type="Pfam" id="PF05977">
    <property type="entry name" value="MFS_3"/>
    <property type="match status" value="1"/>
</dbReference>
<dbReference type="SUPFAM" id="SSF103473">
    <property type="entry name" value="MFS general substrate transporter"/>
    <property type="match status" value="1"/>
</dbReference>
<protein>
    <submittedName>
        <fullName evidence="9">Uncharacterized protein</fullName>
    </submittedName>
</protein>
<feature type="transmembrane region" description="Helical" evidence="8">
    <location>
        <begin position="431"/>
        <end position="452"/>
    </location>
</feature>
<evidence type="ECO:0000256" key="1">
    <source>
        <dbReference type="ARBA" id="ARBA00004651"/>
    </source>
</evidence>
<sequence>MSLVRVTRLRDYPACLCNNWTYFCIWLADCVIKGGNWFTFISAFSVIAQLRPNDAATHTALFLICRRVPYLLLFPVTGLAADRLNRGALLVAVCLMEGAVSFTLPLVQQRQDIWLLYPLVFCQYCAQAFYDPARTATLPSVVPRPLLHVAGTLDFLGYSFMALTAASAAGRTAAVYGPIVCFRVEGVAFLMAALLLLRLALHLPAAKTPGGRRHPRRAVNGGAAGQAGSSSGSKDAGGDADLPPELQPLLLEEGDEEILGLAAGRRAESASLGLLEELEEPAGCGGCGALAYLSRRQNLDVAMTVWVKATGAMVWGAADVLNGRFSAESCMQSLGGPDQTLGFILAAVGAGCVVGPLFANSITPGVARCWRISIAASFGLLAAGYAVMAAASNIFWILPASSIRTAGSTTIYIHSFAILQHRLHEGIRGRVFAVEFVLFTISEASSSLAAGWALDGLGWSTHRLSATIACVAACFMAMWGLQAWMMWGWDNGAADEHSEHSASHSPHHHGGAHGSTAAAKRQAPGAGGGSSGHLPLGQDSQEVSRA</sequence>
<dbReference type="InterPro" id="IPR010290">
    <property type="entry name" value="TM_effector"/>
</dbReference>
<accession>A0A835SSS0</accession>